<reference evidence="1" key="1">
    <citation type="journal article" date="2020" name="Nature">
        <title>Giant virus diversity and host interactions through global metagenomics.</title>
        <authorList>
            <person name="Schulz F."/>
            <person name="Roux S."/>
            <person name="Paez-Espino D."/>
            <person name="Jungbluth S."/>
            <person name="Walsh D.A."/>
            <person name="Denef V.J."/>
            <person name="McMahon K.D."/>
            <person name="Konstantinidis K.T."/>
            <person name="Eloe-Fadrosh E.A."/>
            <person name="Kyrpides N.C."/>
            <person name="Woyke T."/>
        </authorList>
    </citation>
    <scope>NUCLEOTIDE SEQUENCE</scope>
    <source>
        <strain evidence="1">GVMAG-M-3300023179-4</strain>
    </source>
</reference>
<dbReference type="AlphaFoldDB" id="A0A6C0H023"/>
<proteinExistence type="predicted"/>
<organism evidence="1">
    <name type="scientific">viral metagenome</name>
    <dbReference type="NCBI Taxonomy" id="1070528"/>
    <lineage>
        <taxon>unclassified sequences</taxon>
        <taxon>metagenomes</taxon>
        <taxon>organismal metagenomes</taxon>
    </lineage>
</organism>
<protein>
    <submittedName>
        <fullName evidence="1">Uncharacterized protein</fullName>
    </submittedName>
</protein>
<accession>A0A6C0H023</accession>
<evidence type="ECO:0000313" key="1">
    <source>
        <dbReference type="EMBL" id="QHT73881.1"/>
    </source>
</evidence>
<name>A0A6C0H023_9ZZZZ</name>
<sequence>MSIPDTHIINLRFKIDGDTPQKYIDKWLKLKTICENGKNKEIVKDWLYNCKLQSVKNMPYLKRCEGGIGGDNNLINKQLRFREKQLYSMYIDNDIVIDNIISSEQEKWILEELDDLIRGFRRIANNYVGADCIKGCIEMISRDSLSDNYLDNKDDY</sequence>
<dbReference type="EMBL" id="MN739833">
    <property type="protein sequence ID" value="QHT73881.1"/>
    <property type="molecule type" value="Genomic_DNA"/>
</dbReference>